<evidence type="ECO:0000256" key="5">
    <source>
        <dbReference type="ARBA" id="ARBA00022630"/>
    </source>
</evidence>
<dbReference type="InterPro" id="IPR006094">
    <property type="entry name" value="Oxid_FAD_bind_N"/>
</dbReference>
<dbReference type="InterPro" id="IPR036318">
    <property type="entry name" value="FAD-bd_PCMH-like_sf"/>
</dbReference>
<gene>
    <name evidence="10" type="ORF">GQ55_1G087800</name>
</gene>
<dbReference type="Gene3D" id="3.30.465.10">
    <property type="match status" value="1"/>
</dbReference>
<dbReference type="Proteomes" id="UP000244336">
    <property type="component" value="Chromosome 1"/>
</dbReference>
<feature type="domain" description="FAD-binding PCMH-type" evidence="9">
    <location>
        <begin position="63"/>
        <end position="239"/>
    </location>
</feature>
<dbReference type="SUPFAM" id="SSF56176">
    <property type="entry name" value="FAD-binding/transporter-associated domain-like"/>
    <property type="match status" value="1"/>
</dbReference>
<evidence type="ECO:0000256" key="1">
    <source>
        <dbReference type="ARBA" id="ARBA00001974"/>
    </source>
</evidence>
<evidence type="ECO:0000256" key="7">
    <source>
        <dbReference type="ARBA" id="ARBA00023002"/>
    </source>
</evidence>
<evidence type="ECO:0000259" key="9">
    <source>
        <dbReference type="PROSITE" id="PS51387"/>
    </source>
</evidence>
<comment type="subunit">
    <text evidence="3">Monomer.</text>
</comment>
<organism evidence="10 11">
    <name type="scientific">Panicum hallii var. hallii</name>
    <dbReference type="NCBI Taxonomy" id="1504633"/>
    <lineage>
        <taxon>Eukaryota</taxon>
        <taxon>Viridiplantae</taxon>
        <taxon>Streptophyta</taxon>
        <taxon>Embryophyta</taxon>
        <taxon>Tracheophyta</taxon>
        <taxon>Spermatophyta</taxon>
        <taxon>Magnoliopsida</taxon>
        <taxon>Liliopsida</taxon>
        <taxon>Poales</taxon>
        <taxon>Poaceae</taxon>
        <taxon>PACMAD clade</taxon>
        <taxon>Panicoideae</taxon>
        <taxon>Panicodae</taxon>
        <taxon>Paniceae</taxon>
        <taxon>Panicinae</taxon>
        <taxon>Panicum</taxon>
        <taxon>Panicum sect. Panicum</taxon>
    </lineage>
</organism>
<name>A0A2T7F3Q5_9POAL</name>
<feature type="chain" id="PRO_5015512516" description="cytokinin dehydrogenase" evidence="8">
    <location>
        <begin position="21"/>
        <end position="491"/>
    </location>
</feature>
<evidence type="ECO:0000256" key="3">
    <source>
        <dbReference type="ARBA" id="ARBA00011245"/>
    </source>
</evidence>
<evidence type="ECO:0000313" key="11">
    <source>
        <dbReference type="Proteomes" id="UP000244336"/>
    </source>
</evidence>
<dbReference type="InterPro" id="IPR016166">
    <property type="entry name" value="FAD-bd_PCMH"/>
</dbReference>
<sequence length="491" mass="53129">MARTRFVRLLVVTTFLCVLAGQLRPLAAAAGGLPRDLFSLGIASRICTDRASTAKASTDFGHMVEAAPEAVLHPATPDDIAELIRFSASSPAPFPVAPLGKGHSGRGQTLAPGGVVVDMRALGRGHRARVNVSAAAAGADEPHVDAGGEQLWADVLRATLGHGLAPRVCTDYLHLTVGGTLSNAGIGGQGVSARPADRQRTGEMVTCSRAKNSDLFFAVLGGLGQFRVITRARIGLEPAPKRVRWVRLAYSSVVTFTKDQEVLISDQASESGFDYVEGQVQLKRTLSEGPKLTSFFSGANSTRFAGLASRSGSSTLYCIEGAMYYNEDATTMVDQKMEALLRQLSFEPGFVFAKDVAFAEFLDHFDAGVFKRIFRDANPAGLIIMYPMNKDRWDDWMTTMTPTSDDVFYNVALLWSALSVRDVEQLNRDNKTVLAFCEKAGMKYKQYLPPPHISRWNKIIELKAKYDPQAILSPGQRIFSSLAEAASSAVA</sequence>
<dbReference type="PROSITE" id="PS51387">
    <property type="entry name" value="FAD_PCMH"/>
    <property type="match status" value="1"/>
</dbReference>
<dbReference type="AlphaFoldDB" id="A0A2T7F3Q5"/>
<dbReference type="Gene3D" id="3.30.43.10">
    <property type="entry name" value="Uridine Diphospho-n-acetylenolpyruvylglucosamine Reductase, domain 2"/>
    <property type="match status" value="1"/>
</dbReference>
<dbReference type="InterPro" id="IPR016167">
    <property type="entry name" value="FAD-bd_PCMH_sub1"/>
</dbReference>
<dbReference type="SUPFAM" id="SSF55103">
    <property type="entry name" value="FAD-linked oxidases, C-terminal domain"/>
    <property type="match status" value="1"/>
</dbReference>
<dbReference type="Gramene" id="PUZ74713">
    <property type="protein sequence ID" value="PUZ74713"/>
    <property type="gene ID" value="GQ55_1G087800"/>
</dbReference>
<dbReference type="InterPro" id="IPR016170">
    <property type="entry name" value="Cytok_DH_C_sf"/>
</dbReference>
<dbReference type="GO" id="GO:0009690">
    <property type="term" value="P:cytokinin metabolic process"/>
    <property type="evidence" value="ECO:0007669"/>
    <property type="project" value="InterPro"/>
</dbReference>
<dbReference type="GO" id="GO:0071949">
    <property type="term" value="F:FAD binding"/>
    <property type="evidence" value="ECO:0007669"/>
    <property type="project" value="InterPro"/>
</dbReference>
<reference evidence="10 11" key="1">
    <citation type="submission" date="2018-04" db="EMBL/GenBank/DDBJ databases">
        <title>WGS assembly of Panicum hallii var. hallii HAL2.</title>
        <authorList>
            <person name="Lovell J."/>
            <person name="Jenkins J."/>
            <person name="Lowry D."/>
            <person name="Mamidi S."/>
            <person name="Sreedasyam A."/>
            <person name="Weng X."/>
            <person name="Barry K."/>
            <person name="Bonette J."/>
            <person name="Campitelli B."/>
            <person name="Daum C."/>
            <person name="Gordon S."/>
            <person name="Gould B."/>
            <person name="Lipzen A."/>
            <person name="MacQueen A."/>
            <person name="Palacio-Mejia J."/>
            <person name="Plott C."/>
            <person name="Shakirov E."/>
            <person name="Shu S."/>
            <person name="Yoshinaga Y."/>
            <person name="Zane M."/>
            <person name="Rokhsar D."/>
            <person name="Grimwood J."/>
            <person name="Schmutz J."/>
            <person name="Juenger T."/>
        </authorList>
    </citation>
    <scope>NUCLEOTIDE SEQUENCE [LARGE SCALE GENOMIC DNA]</scope>
    <source>
        <strain evidence="11">cv. HAL2</strain>
    </source>
</reference>
<comment type="similarity">
    <text evidence="2">Belongs to the oxygen-dependent FAD-linked oxidoreductase family.</text>
</comment>
<dbReference type="InterPro" id="IPR050432">
    <property type="entry name" value="FAD-linked_Oxidoreductases_BP"/>
</dbReference>
<dbReference type="PANTHER" id="PTHR13878">
    <property type="entry name" value="GULONOLACTONE OXIDASE"/>
    <property type="match status" value="1"/>
</dbReference>
<dbReference type="PANTHER" id="PTHR13878:SF127">
    <property type="entry name" value="CYTOKININ DEHYDROGENASE 3"/>
    <property type="match status" value="1"/>
</dbReference>
<dbReference type="InterPro" id="IPR015345">
    <property type="entry name" value="Cytokinin_DH_FAD/cytokin-bd"/>
</dbReference>
<accession>A0A2T7F3Q5</accession>
<evidence type="ECO:0000256" key="6">
    <source>
        <dbReference type="ARBA" id="ARBA00022827"/>
    </source>
</evidence>
<dbReference type="Pfam" id="PF09265">
    <property type="entry name" value="Cytokin-bind"/>
    <property type="match status" value="1"/>
</dbReference>
<dbReference type="STRING" id="1504633.A0A2T7F3Q5"/>
<keyword evidence="11" id="KW-1185">Reference proteome</keyword>
<dbReference type="Gene3D" id="3.40.462.10">
    <property type="entry name" value="FAD-linked oxidases, C-terminal domain"/>
    <property type="match status" value="2"/>
</dbReference>
<dbReference type="OrthoDB" id="415825at2759"/>
<dbReference type="InterPro" id="IPR016164">
    <property type="entry name" value="FAD-linked_Oxase-like_C"/>
</dbReference>
<evidence type="ECO:0000256" key="8">
    <source>
        <dbReference type="SAM" id="SignalP"/>
    </source>
</evidence>
<evidence type="ECO:0000313" key="10">
    <source>
        <dbReference type="EMBL" id="PUZ74713.1"/>
    </source>
</evidence>
<keyword evidence="7" id="KW-0560">Oxidoreductase</keyword>
<keyword evidence="6" id="KW-0274">FAD</keyword>
<dbReference type="InterPro" id="IPR016169">
    <property type="entry name" value="FAD-bd_PCMH_sub2"/>
</dbReference>
<dbReference type="EMBL" id="CM009749">
    <property type="protein sequence ID" value="PUZ74713.1"/>
    <property type="molecule type" value="Genomic_DNA"/>
</dbReference>
<keyword evidence="8" id="KW-0732">Signal</keyword>
<feature type="signal peptide" evidence="8">
    <location>
        <begin position="1"/>
        <end position="20"/>
    </location>
</feature>
<dbReference type="Pfam" id="PF01565">
    <property type="entry name" value="FAD_binding_4"/>
    <property type="match status" value="1"/>
</dbReference>
<comment type="cofactor">
    <cofactor evidence="1">
        <name>FAD</name>
        <dbReference type="ChEBI" id="CHEBI:57692"/>
    </cofactor>
</comment>
<evidence type="ECO:0000256" key="4">
    <source>
        <dbReference type="ARBA" id="ARBA00011928"/>
    </source>
</evidence>
<dbReference type="GO" id="GO:0019139">
    <property type="term" value="F:cytokinin dehydrogenase activity"/>
    <property type="evidence" value="ECO:0007669"/>
    <property type="project" value="UniProtKB-EC"/>
</dbReference>
<evidence type="ECO:0000256" key="2">
    <source>
        <dbReference type="ARBA" id="ARBA00005466"/>
    </source>
</evidence>
<dbReference type="EC" id="1.5.99.12" evidence="4"/>
<proteinExistence type="inferred from homology"/>
<protein>
    <recommendedName>
        <fullName evidence="4">cytokinin dehydrogenase</fullName>
        <ecNumber evidence="4">1.5.99.12</ecNumber>
    </recommendedName>
</protein>
<keyword evidence="5" id="KW-0285">Flavoprotein</keyword>